<evidence type="ECO:0000313" key="1">
    <source>
        <dbReference type="EMBL" id="TNC71682.1"/>
    </source>
</evidence>
<dbReference type="EMBL" id="VDFV01000012">
    <property type="protein sequence ID" value="TNC71682.1"/>
    <property type="molecule type" value="Genomic_DNA"/>
</dbReference>
<sequence>MTKAVYNILPNEPIDGEERLLKALHHTDYHNGKINSLAFFPSEEHNFKLSVDRAKLSTPKETYDRYVKGGEQSSGVCGVHASDFVNEEIQCSTDPSDDNVAHSLADFSPHGVSQRRKKARRLAAIAVNYGLDYSNIAADD</sequence>
<dbReference type="Proteomes" id="UP000305709">
    <property type="component" value="Unassembled WGS sequence"/>
</dbReference>
<proteinExistence type="predicted"/>
<evidence type="ECO:0000313" key="2">
    <source>
        <dbReference type="Proteomes" id="UP000305709"/>
    </source>
</evidence>
<dbReference type="AlphaFoldDB" id="A0A5C4NCA0"/>
<protein>
    <submittedName>
        <fullName evidence="1">Uncharacterized protein</fullName>
    </submittedName>
</protein>
<accession>A0A5C4NCA0</accession>
<organism evidence="1 2">
    <name type="scientific">Rubellimicrobium roseum</name>
    <dbReference type="NCBI Taxonomy" id="687525"/>
    <lineage>
        <taxon>Bacteria</taxon>
        <taxon>Pseudomonadati</taxon>
        <taxon>Pseudomonadota</taxon>
        <taxon>Alphaproteobacteria</taxon>
        <taxon>Rhodobacterales</taxon>
        <taxon>Roseobacteraceae</taxon>
        <taxon>Rubellimicrobium</taxon>
    </lineage>
</organism>
<comment type="caution">
    <text evidence="1">The sequence shown here is derived from an EMBL/GenBank/DDBJ whole genome shotgun (WGS) entry which is preliminary data.</text>
</comment>
<keyword evidence="2" id="KW-1185">Reference proteome</keyword>
<gene>
    <name evidence="1" type="ORF">FHG71_10970</name>
</gene>
<reference evidence="1 2" key="1">
    <citation type="submission" date="2019-06" db="EMBL/GenBank/DDBJ databases">
        <authorList>
            <person name="Jiang L."/>
        </authorList>
    </citation>
    <scope>NUCLEOTIDE SEQUENCE [LARGE SCALE GENOMIC DNA]</scope>
    <source>
        <strain evidence="1 2">YIM 48858</strain>
    </source>
</reference>
<name>A0A5C4NCA0_9RHOB</name>